<proteinExistence type="predicted"/>
<gene>
    <name evidence="1" type="ORF">JK361_38480</name>
</gene>
<accession>A0ABS1PDB4</accession>
<protein>
    <recommendedName>
        <fullName evidence="3">Asp23/Gls24 family envelope stress response protein</fullName>
    </recommendedName>
</protein>
<comment type="caution">
    <text evidence="1">The sequence shown here is derived from an EMBL/GenBank/DDBJ whole genome shotgun (WGS) entry which is preliminary data.</text>
</comment>
<evidence type="ECO:0008006" key="3">
    <source>
        <dbReference type="Google" id="ProtNLM"/>
    </source>
</evidence>
<evidence type="ECO:0000313" key="1">
    <source>
        <dbReference type="EMBL" id="MBL1110375.1"/>
    </source>
</evidence>
<reference evidence="1 2" key="1">
    <citation type="submission" date="2021-01" db="EMBL/GenBank/DDBJ databases">
        <title>WGS of actinomycetes isolated from Thailand.</title>
        <authorList>
            <person name="Thawai C."/>
        </authorList>
    </citation>
    <scope>NUCLEOTIDE SEQUENCE [LARGE SCALE GENOMIC DNA]</scope>
    <source>
        <strain evidence="1 2">CH5-8</strain>
    </source>
</reference>
<evidence type="ECO:0000313" key="2">
    <source>
        <dbReference type="Proteomes" id="UP000621386"/>
    </source>
</evidence>
<keyword evidence="2" id="KW-1185">Reference proteome</keyword>
<dbReference type="EMBL" id="JAERRH010000036">
    <property type="protein sequence ID" value="MBL1110375.1"/>
    <property type="molecule type" value="Genomic_DNA"/>
</dbReference>
<sequence length="129" mass="13395">MAALGTADLITAAERAALATPGVTGLQPFLARRLTEAVSPVLPPTIPERAQTSAGVRAEHAPGGSGWSIEVRCMVMVTEGHRVLDTARIAHDQIQSAVQAHLAEHGAQDPVTVTVTVTRITVPPAGRVP</sequence>
<dbReference type="RefSeq" id="WP_201827377.1">
    <property type="nucleotide sequence ID" value="NZ_JAERRH010000036.1"/>
</dbReference>
<name>A0ABS1PDB4_9ACTN</name>
<dbReference type="Proteomes" id="UP000621386">
    <property type="component" value="Unassembled WGS sequence"/>
</dbReference>
<organism evidence="1 2">
    <name type="scientific">Streptomyces musisoli</name>
    <dbReference type="NCBI Taxonomy" id="2802280"/>
    <lineage>
        <taxon>Bacteria</taxon>
        <taxon>Bacillati</taxon>
        <taxon>Actinomycetota</taxon>
        <taxon>Actinomycetes</taxon>
        <taxon>Kitasatosporales</taxon>
        <taxon>Streptomycetaceae</taxon>
        <taxon>Streptomyces</taxon>
    </lineage>
</organism>